<dbReference type="AlphaFoldDB" id="A0A6L3YXQ1"/>
<evidence type="ECO:0000313" key="1">
    <source>
        <dbReference type="EMBL" id="KAB2748804.1"/>
    </source>
</evidence>
<name>A0A6L3YXQ1_BRUAN</name>
<gene>
    <name evidence="1" type="ORF">F9L04_26410</name>
</gene>
<proteinExistence type="predicted"/>
<comment type="caution">
    <text evidence="1">The sequence shown here is derived from an EMBL/GenBank/DDBJ whole genome shotgun (WGS) entry which is preliminary data.</text>
</comment>
<dbReference type="EMBL" id="WBWS01000141">
    <property type="protein sequence ID" value="KAB2748804.1"/>
    <property type="molecule type" value="Genomic_DNA"/>
</dbReference>
<feature type="non-terminal residue" evidence="1">
    <location>
        <position position="1"/>
    </location>
</feature>
<feature type="non-terminal residue" evidence="1">
    <location>
        <position position="80"/>
    </location>
</feature>
<accession>A0A6L3YXQ1</accession>
<dbReference type="Proteomes" id="UP000481876">
    <property type="component" value="Unassembled WGS sequence"/>
</dbReference>
<evidence type="ECO:0000313" key="2">
    <source>
        <dbReference type="Proteomes" id="UP000481876"/>
    </source>
</evidence>
<protein>
    <submittedName>
        <fullName evidence="1">Uncharacterized protein</fullName>
    </submittedName>
</protein>
<organism evidence="1 2">
    <name type="scientific">Brucella anthropi</name>
    <name type="common">Ochrobactrum anthropi</name>
    <dbReference type="NCBI Taxonomy" id="529"/>
    <lineage>
        <taxon>Bacteria</taxon>
        <taxon>Pseudomonadati</taxon>
        <taxon>Pseudomonadota</taxon>
        <taxon>Alphaproteobacteria</taxon>
        <taxon>Hyphomicrobiales</taxon>
        <taxon>Brucellaceae</taxon>
        <taxon>Brucella/Ochrobactrum group</taxon>
        <taxon>Brucella</taxon>
    </lineage>
</organism>
<reference evidence="1 2" key="1">
    <citation type="submission" date="2019-09" db="EMBL/GenBank/DDBJ databases">
        <title>Taxonomic organization of the family Brucellaceae based on a phylogenomic approach.</title>
        <authorList>
            <person name="Leclercq S."/>
            <person name="Cloeckaert A."/>
            <person name="Zygmunt M.S."/>
        </authorList>
    </citation>
    <scope>NUCLEOTIDE SEQUENCE [LARGE SCALE GENOMIC DNA]</scope>
    <source>
        <strain evidence="1 2">LMG 3313</strain>
    </source>
</reference>
<sequence length="80" mass="8962">TSRVRSAFSTRDSNSSRRILTRLSQVPLLRAVEHPISVAEIAKIDRELTKLLTAIKSGGPIEAIVEDMKQLEARKVELKH</sequence>